<dbReference type="SUPFAM" id="SSF50129">
    <property type="entry name" value="GroES-like"/>
    <property type="match status" value="1"/>
</dbReference>
<protein>
    <submittedName>
        <fullName evidence="2">GroES-like protein</fullName>
    </submittedName>
</protein>
<accession>A0A5C2T2J4</accession>
<dbReference type="InterPro" id="IPR011032">
    <property type="entry name" value="GroES-like_sf"/>
</dbReference>
<reference evidence="2" key="1">
    <citation type="journal article" date="2018" name="Genome Biol. Evol.">
        <title>Genomics and development of Lentinus tigrinus, a white-rot wood-decaying mushroom with dimorphic fruiting bodies.</title>
        <authorList>
            <person name="Wu B."/>
            <person name="Xu Z."/>
            <person name="Knudson A."/>
            <person name="Carlson A."/>
            <person name="Chen N."/>
            <person name="Kovaka S."/>
            <person name="LaButti K."/>
            <person name="Lipzen A."/>
            <person name="Pennachio C."/>
            <person name="Riley R."/>
            <person name="Schakwitz W."/>
            <person name="Umezawa K."/>
            <person name="Ohm R.A."/>
            <person name="Grigoriev I.V."/>
            <person name="Nagy L.G."/>
            <person name="Gibbons J."/>
            <person name="Hibbett D."/>
        </authorList>
    </citation>
    <scope>NUCLEOTIDE SEQUENCE [LARGE SCALE GENOMIC DNA]</scope>
    <source>
        <strain evidence="2">ALCF2SS1-6</strain>
    </source>
</reference>
<dbReference type="PANTHER" id="PTHR45348">
    <property type="entry name" value="HYPOTHETICAL OXIDOREDUCTASE (EUROFUNG)"/>
    <property type="match status" value="1"/>
</dbReference>
<dbReference type="InterPro" id="IPR036291">
    <property type="entry name" value="NAD(P)-bd_dom_sf"/>
</dbReference>
<dbReference type="InterPro" id="IPR020843">
    <property type="entry name" value="ER"/>
</dbReference>
<keyword evidence="3" id="KW-1185">Reference proteome</keyword>
<name>A0A5C2T2J4_9APHY</name>
<evidence type="ECO:0000313" key="2">
    <source>
        <dbReference type="EMBL" id="RPD66616.1"/>
    </source>
</evidence>
<dbReference type="Gene3D" id="3.40.50.720">
    <property type="entry name" value="NAD(P)-binding Rossmann-like Domain"/>
    <property type="match status" value="1"/>
</dbReference>
<feature type="domain" description="Enoyl reductase (ER)" evidence="1">
    <location>
        <begin position="9"/>
        <end position="342"/>
    </location>
</feature>
<gene>
    <name evidence="2" type="ORF">L227DRAFT_583200</name>
</gene>
<sequence length="344" mass="37001">MKAVVLEEGHRVSIKDHPVPPIGDNDVLVKTVSVAQNPTDWKHVDFPVGIPGSVLGCDYSGTVVKAGKNVSTVNVGDHVAGFVHGAAFPDEGAYAEYVKIAADLVWRVPENTLSHDQAATFGCAFWTAVQALYHPTRLGLVEPPAKASGDEWIFVYGGSSAVGQFAIQLLHLSGYKVITTASPRNFALVKSFGADAVFDYRDPEVVSKIKAATGDAVTKVFDAISEESTQRISAASVAPSGGKVVLLLRSKPGVTDRTDVEFDETLIYTALGRAFAWPSKHYPVSEEDRAHMVQFLKKVPGLVKEGSLKPLPVKLWEGGLSAVPDGLQYMREGKVTAEKIVYRV</sequence>
<dbReference type="InterPro" id="IPR013154">
    <property type="entry name" value="ADH-like_N"/>
</dbReference>
<dbReference type="EMBL" id="ML122251">
    <property type="protein sequence ID" value="RPD66616.1"/>
    <property type="molecule type" value="Genomic_DNA"/>
</dbReference>
<dbReference type="InterPro" id="IPR047122">
    <property type="entry name" value="Trans-enoyl_RdTase-like"/>
</dbReference>
<evidence type="ECO:0000259" key="1">
    <source>
        <dbReference type="SMART" id="SM00829"/>
    </source>
</evidence>
<proteinExistence type="predicted"/>
<evidence type="ECO:0000313" key="3">
    <source>
        <dbReference type="Proteomes" id="UP000313359"/>
    </source>
</evidence>
<dbReference type="AlphaFoldDB" id="A0A5C2T2J4"/>
<dbReference type="OrthoDB" id="10257049at2759"/>
<dbReference type="Proteomes" id="UP000313359">
    <property type="component" value="Unassembled WGS sequence"/>
</dbReference>
<dbReference type="Pfam" id="PF08240">
    <property type="entry name" value="ADH_N"/>
    <property type="match status" value="1"/>
</dbReference>
<dbReference type="CDD" id="cd08249">
    <property type="entry name" value="enoyl_reductase_like"/>
    <property type="match status" value="1"/>
</dbReference>
<dbReference type="GO" id="GO:0016651">
    <property type="term" value="F:oxidoreductase activity, acting on NAD(P)H"/>
    <property type="evidence" value="ECO:0007669"/>
    <property type="project" value="InterPro"/>
</dbReference>
<dbReference type="STRING" id="1328759.A0A5C2T2J4"/>
<organism evidence="2 3">
    <name type="scientific">Lentinus tigrinus ALCF2SS1-6</name>
    <dbReference type="NCBI Taxonomy" id="1328759"/>
    <lineage>
        <taxon>Eukaryota</taxon>
        <taxon>Fungi</taxon>
        <taxon>Dikarya</taxon>
        <taxon>Basidiomycota</taxon>
        <taxon>Agaricomycotina</taxon>
        <taxon>Agaricomycetes</taxon>
        <taxon>Polyporales</taxon>
        <taxon>Polyporaceae</taxon>
        <taxon>Lentinus</taxon>
    </lineage>
</organism>
<dbReference type="Pfam" id="PF00107">
    <property type="entry name" value="ADH_zinc_N"/>
    <property type="match status" value="1"/>
</dbReference>
<dbReference type="Gene3D" id="3.90.180.10">
    <property type="entry name" value="Medium-chain alcohol dehydrogenases, catalytic domain"/>
    <property type="match status" value="1"/>
</dbReference>
<dbReference type="SUPFAM" id="SSF51735">
    <property type="entry name" value="NAD(P)-binding Rossmann-fold domains"/>
    <property type="match status" value="1"/>
</dbReference>
<dbReference type="InterPro" id="IPR013149">
    <property type="entry name" value="ADH-like_C"/>
</dbReference>
<dbReference type="SMART" id="SM00829">
    <property type="entry name" value="PKS_ER"/>
    <property type="match status" value="1"/>
</dbReference>